<keyword evidence="2" id="KW-0732">Signal</keyword>
<keyword evidence="1" id="KW-0472">Membrane</keyword>
<reference evidence="4" key="3">
    <citation type="submission" date="2024-03" db="EMBL/GenBank/DDBJ databases">
        <title>The Genome Sequence of Enterococcus sp. DIV0238c.</title>
        <authorList>
            <consortium name="The Broad Institute Genomics Platform"/>
            <consortium name="The Broad Institute Microbial Omics Core"/>
            <consortium name="The Broad Institute Genomic Center for Infectious Diseases"/>
            <person name="Earl A."/>
            <person name="Manson A."/>
            <person name="Gilmore M."/>
            <person name="Schwartman J."/>
            <person name="Shea T."/>
            <person name="Abouelleil A."/>
            <person name="Cao P."/>
            <person name="Chapman S."/>
            <person name="Cusick C."/>
            <person name="Young S."/>
            <person name="Neafsey D."/>
            <person name="Nusbaum C."/>
            <person name="Birren B."/>
        </authorList>
    </citation>
    <scope>NUCLEOTIDE SEQUENCE</scope>
    <source>
        <strain evidence="4">9D6_DIV0238</strain>
    </source>
</reference>
<dbReference type="EMBL" id="CP147246">
    <property type="protein sequence ID" value="WYJ94867.1"/>
    <property type="molecule type" value="Genomic_DNA"/>
</dbReference>
<name>A0A200IVG9_9ENTE</name>
<dbReference type="PROSITE" id="PS51257">
    <property type="entry name" value="PROKAR_LIPOPROTEIN"/>
    <property type="match status" value="1"/>
</dbReference>
<dbReference type="NCBIfam" id="TIGR01167">
    <property type="entry name" value="LPXTG_anchor"/>
    <property type="match status" value="1"/>
</dbReference>
<dbReference type="OrthoDB" id="2185868at2"/>
<dbReference type="AlphaFoldDB" id="A0A200IVG9"/>
<feature type="chain" id="PRO_5012962001" description="Gram-positive cocci surface proteins LPxTG domain-containing protein" evidence="2">
    <location>
        <begin position="29"/>
        <end position="107"/>
    </location>
</feature>
<evidence type="ECO:0000256" key="1">
    <source>
        <dbReference type="SAM" id="Phobius"/>
    </source>
</evidence>
<keyword evidence="1" id="KW-0812">Transmembrane</keyword>
<dbReference type="Proteomes" id="UP000196151">
    <property type="component" value="Chromosome"/>
</dbReference>
<keyword evidence="1" id="KW-1133">Transmembrane helix</keyword>
<evidence type="ECO:0000313" key="3">
    <source>
        <dbReference type="EMBL" id="OUZ28335.1"/>
    </source>
</evidence>
<evidence type="ECO:0000256" key="2">
    <source>
        <dbReference type="SAM" id="SignalP"/>
    </source>
</evidence>
<feature type="transmembrane region" description="Helical" evidence="1">
    <location>
        <begin position="80"/>
        <end position="99"/>
    </location>
</feature>
<organism evidence="3">
    <name type="scientific">Candidatus Enterococcus dunnyi</name>
    <dbReference type="NCBI Taxonomy" id="1834192"/>
    <lineage>
        <taxon>Bacteria</taxon>
        <taxon>Bacillati</taxon>
        <taxon>Bacillota</taxon>
        <taxon>Bacilli</taxon>
        <taxon>Lactobacillales</taxon>
        <taxon>Enterococcaceae</taxon>
        <taxon>Enterococcus</taxon>
    </lineage>
</organism>
<accession>A0A200IVG9</accession>
<evidence type="ECO:0000313" key="5">
    <source>
        <dbReference type="Proteomes" id="UP000196151"/>
    </source>
</evidence>
<feature type="signal peptide" evidence="2">
    <location>
        <begin position="1"/>
        <end position="28"/>
    </location>
</feature>
<evidence type="ECO:0000313" key="4">
    <source>
        <dbReference type="EMBL" id="WYJ94867.1"/>
    </source>
</evidence>
<reference evidence="4" key="2">
    <citation type="submission" date="2017-05" db="EMBL/GenBank/DDBJ databases">
        <authorList>
            <consortium name="The Broad Institute Genomics Platform"/>
            <consortium name="The Broad Institute Genomic Center for Infectious Diseases"/>
            <person name="Earl A."/>
            <person name="Manson A."/>
            <person name="Schwartman J."/>
            <person name="Gilmore M."/>
            <person name="Abouelleil A."/>
            <person name="Cao P."/>
            <person name="Chapman S."/>
            <person name="Cusick C."/>
            <person name="Shea T."/>
            <person name="Young S."/>
            <person name="Neafsey D."/>
            <person name="Nusbaum C."/>
            <person name="Birren B."/>
        </authorList>
    </citation>
    <scope>NUCLEOTIDE SEQUENCE</scope>
    <source>
        <strain evidence="4">9D6_DIV0238</strain>
    </source>
</reference>
<protein>
    <recommendedName>
        <fullName evidence="6">Gram-positive cocci surface proteins LPxTG domain-containing protein</fullName>
    </recommendedName>
</protein>
<sequence length="107" mass="11954">MMKQFSLSIVTCILLIGCSFNFPLPTQASEADIQIRGTVGSERQTEIEQSSKESEVQQELAQPKQTHIALKKFPNTGNKANNLASVGFLLLTIYLLLLVREAHRKHD</sequence>
<dbReference type="RefSeq" id="WP_087642116.1">
    <property type="nucleotide sequence ID" value="NZ_CP147246.1"/>
</dbReference>
<dbReference type="EMBL" id="NIBQ01000004">
    <property type="protein sequence ID" value="OUZ28335.1"/>
    <property type="molecule type" value="Genomic_DNA"/>
</dbReference>
<reference evidence="3" key="1">
    <citation type="submission" date="2017-05" db="EMBL/GenBank/DDBJ databases">
        <title>The Genome Sequence of Enterococcus sp. 9D6_DIV0238.</title>
        <authorList>
            <consortium name="The Broad Institute Genomics Platform"/>
            <consortium name="The Broad Institute Genomic Center for Infectious Diseases"/>
            <person name="Earl A."/>
            <person name="Manson A."/>
            <person name="Schwartman J."/>
            <person name="Gilmore M."/>
            <person name="Abouelleil A."/>
            <person name="Cao P."/>
            <person name="Chapman S."/>
            <person name="Cusick C."/>
            <person name="Shea T."/>
            <person name="Young S."/>
            <person name="Neafsey D."/>
            <person name="Nusbaum C."/>
            <person name="Birren B."/>
        </authorList>
    </citation>
    <scope>NUCLEOTIDE SEQUENCE [LARGE SCALE GENOMIC DNA]</scope>
    <source>
        <strain evidence="3">9D6_DIV0238</strain>
    </source>
</reference>
<evidence type="ECO:0008006" key="6">
    <source>
        <dbReference type="Google" id="ProtNLM"/>
    </source>
</evidence>
<gene>
    <name evidence="4" type="ORF">A5889_002409</name>
    <name evidence="3" type="ORF">A5889_003090</name>
</gene>
<keyword evidence="5" id="KW-1185">Reference proteome</keyword>
<proteinExistence type="predicted"/>